<reference evidence="2" key="1">
    <citation type="submission" date="2020-08" db="EMBL/GenBank/DDBJ databases">
        <title>Multicomponent nature underlies the extraordinary mechanical properties of spider dragline silk.</title>
        <authorList>
            <person name="Kono N."/>
            <person name="Nakamura H."/>
            <person name="Mori M."/>
            <person name="Yoshida Y."/>
            <person name="Ohtoshi R."/>
            <person name="Malay A.D."/>
            <person name="Moran D.A.P."/>
            <person name="Tomita M."/>
            <person name="Numata K."/>
            <person name="Arakawa K."/>
        </authorList>
    </citation>
    <scope>NUCLEOTIDE SEQUENCE</scope>
</reference>
<gene>
    <name evidence="2" type="ORF">NPIL_460131</name>
</gene>
<comment type="caution">
    <text evidence="2">The sequence shown here is derived from an EMBL/GenBank/DDBJ whole genome shotgun (WGS) entry which is preliminary data.</text>
</comment>
<feature type="compositionally biased region" description="Low complexity" evidence="1">
    <location>
        <begin position="99"/>
        <end position="114"/>
    </location>
</feature>
<organism evidence="2 3">
    <name type="scientific">Nephila pilipes</name>
    <name type="common">Giant wood spider</name>
    <name type="synonym">Nephila maculata</name>
    <dbReference type="NCBI Taxonomy" id="299642"/>
    <lineage>
        <taxon>Eukaryota</taxon>
        <taxon>Metazoa</taxon>
        <taxon>Ecdysozoa</taxon>
        <taxon>Arthropoda</taxon>
        <taxon>Chelicerata</taxon>
        <taxon>Arachnida</taxon>
        <taxon>Araneae</taxon>
        <taxon>Araneomorphae</taxon>
        <taxon>Entelegynae</taxon>
        <taxon>Araneoidea</taxon>
        <taxon>Nephilidae</taxon>
        <taxon>Nephila</taxon>
    </lineage>
</organism>
<evidence type="ECO:0000313" key="2">
    <source>
        <dbReference type="EMBL" id="GFU33995.1"/>
    </source>
</evidence>
<sequence length="131" mass="14683">MGTSEVKAQIRQTQLFPFMYGAQEAEKLNQELQRWKADKESIEGKGQASTKSNNRNKTFTSNAVRPNTSYAQAINKNLPQQRALLDGGLAEATPEPREINNQPISQNSNQPSESDNGFSMFDAIKDLHSRR</sequence>
<dbReference type="AlphaFoldDB" id="A0A8X6ULF5"/>
<evidence type="ECO:0000313" key="3">
    <source>
        <dbReference type="Proteomes" id="UP000887013"/>
    </source>
</evidence>
<protein>
    <submittedName>
        <fullName evidence="2">Uncharacterized protein</fullName>
    </submittedName>
</protein>
<evidence type="ECO:0000256" key="1">
    <source>
        <dbReference type="SAM" id="MobiDB-lite"/>
    </source>
</evidence>
<keyword evidence="3" id="KW-1185">Reference proteome</keyword>
<name>A0A8X6ULF5_NEPPI</name>
<dbReference type="Proteomes" id="UP000887013">
    <property type="component" value="Unassembled WGS sequence"/>
</dbReference>
<accession>A0A8X6ULF5</accession>
<dbReference type="EMBL" id="BMAW01130194">
    <property type="protein sequence ID" value="GFU33995.1"/>
    <property type="molecule type" value="Genomic_DNA"/>
</dbReference>
<feature type="compositionally biased region" description="Polar residues" evidence="1">
    <location>
        <begin position="47"/>
        <end position="80"/>
    </location>
</feature>
<proteinExistence type="predicted"/>
<feature type="region of interest" description="Disordered" evidence="1">
    <location>
        <begin position="36"/>
        <end position="131"/>
    </location>
</feature>